<dbReference type="AlphaFoldDB" id="A0A7C8K5B5"/>
<comment type="caution">
    <text evidence="17">The sequence shown here is derived from an EMBL/GenBank/DDBJ whole genome shotgun (WGS) entry which is preliminary data.</text>
</comment>
<comment type="similarity">
    <text evidence="3 13">Belongs to the acyl-CoA dehydrogenase family.</text>
</comment>
<dbReference type="Proteomes" id="UP000297595">
    <property type="component" value="Unassembled WGS sequence"/>
</dbReference>
<dbReference type="GO" id="GO:0046949">
    <property type="term" value="P:fatty-acyl-CoA biosynthetic process"/>
    <property type="evidence" value="ECO:0007669"/>
    <property type="project" value="TreeGrafter"/>
</dbReference>
<gene>
    <name evidence="17" type="ORF">EYR41_011456</name>
</gene>
<dbReference type="GO" id="GO:0004361">
    <property type="term" value="F:glutaryl-CoA dehydrogenase activity"/>
    <property type="evidence" value="ECO:0007669"/>
    <property type="project" value="UniProtKB-EC"/>
</dbReference>
<evidence type="ECO:0000256" key="13">
    <source>
        <dbReference type="RuleBase" id="RU362125"/>
    </source>
</evidence>
<dbReference type="InterPro" id="IPR036250">
    <property type="entry name" value="AcylCo_DH-like_C"/>
</dbReference>
<dbReference type="EC" id="1.3.8.6" evidence="11"/>
<dbReference type="InterPro" id="IPR006091">
    <property type="entry name" value="Acyl-CoA_Oxase/DH_mid-dom"/>
</dbReference>
<dbReference type="SUPFAM" id="SSF47203">
    <property type="entry name" value="Acyl-CoA dehydrogenase C-terminal domain-like"/>
    <property type="match status" value="1"/>
</dbReference>
<dbReference type="FunFam" id="2.40.110.10:FF:000008">
    <property type="entry name" value="Glutaryl-CoA dehydrogenase, mitochondrial"/>
    <property type="match status" value="1"/>
</dbReference>
<dbReference type="InterPro" id="IPR046373">
    <property type="entry name" value="Acyl-CoA_Oxase/DH_mid-dom_sf"/>
</dbReference>
<dbReference type="GO" id="GO:0005759">
    <property type="term" value="C:mitochondrial matrix"/>
    <property type="evidence" value="ECO:0007669"/>
    <property type="project" value="UniProtKB-SubCell"/>
</dbReference>
<sequence>MFRTVMHPRSHLAKRLRSSILRIENQRLRTQGRAASTFDYKDSLQLRNLLEDEEIAIASTAEEYSQQRLLPRVLAAYRDENFDKSILREMGEAGFLGATITGYGCAGVSDVAMGLITRAVERVDSGYRSALSVQSSLSMGAIHDFGTEELKEQFLPTMAKGALIGCFGLTEPNHGSDPGSMETTARIDPDREGMYLLSGSKTWITNSPIADVLIVWAKLDGRVRGFLIERARCPPGTLETPAIKNKTGLRASITGMIHMDNVPVPKEFMFPDVEGLRGPFACLNNARYGIAWGTMGALEDCIERARDYSLSRKQFKGNPLAKYQLIQKKLADAVTDATFGLLACVQVGRLKEQGLLAPEMISMIKRQNCDRSLAHARHLQEIFGGNAVADEYHIGRHVANLFVAQTYEGQSDIHSLILGRAITGIQAFC</sequence>
<evidence type="ECO:0000313" key="18">
    <source>
        <dbReference type="Proteomes" id="UP000297595"/>
    </source>
</evidence>
<dbReference type="InterPro" id="IPR009100">
    <property type="entry name" value="AcylCoA_DH/oxidase_NM_dom_sf"/>
</dbReference>
<evidence type="ECO:0000256" key="10">
    <source>
        <dbReference type="ARBA" id="ARBA00037927"/>
    </source>
</evidence>
<evidence type="ECO:0000259" key="14">
    <source>
        <dbReference type="Pfam" id="PF00441"/>
    </source>
</evidence>
<comment type="pathway">
    <text evidence="9">Amino-acid metabolism; lysine degradation.</text>
</comment>
<evidence type="ECO:0000256" key="2">
    <source>
        <dbReference type="ARBA" id="ARBA00004305"/>
    </source>
</evidence>
<accession>A0A7C8K5B5</accession>
<comment type="cofactor">
    <cofactor evidence="1 13">
        <name>FAD</name>
        <dbReference type="ChEBI" id="CHEBI:57692"/>
    </cofactor>
</comment>
<evidence type="ECO:0000256" key="9">
    <source>
        <dbReference type="ARBA" id="ARBA00037899"/>
    </source>
</evidence>
<evidence type="ECO:0000259" key="16">
    <source>
        <dbReference type="Pfam" id="PF02771"/>
    </source>
</evidence>
<feature type="domain" description="Acyl-CoA dehydrogenase/oxidase C-terminal" evidence="14">
    <location>
        <begin position="280"/>
        <end position="422"/>
    </location>
</feature>
<dbReference type="Pfam" id="PF02770">
    <property type="entry name" value="Acyl-CoA_dh_M"/>
    <property type="match status" value="1"/>
</dbReference>
<keyword evidence="7 13" id="KW-0560">Oxidoreductase</keyword>
<dbReference type="Pfam" id="PF00441">
    <property type="entry name" value="Acyl-CoA_dh_1"/>
    <property type="match status" value="1"/>
</dbReference>
<evidence type="ECO:0000256" key="8">
    <source>
        <dbReference type="ARBA" id="ARBA00023128"/>
    </source>
</evidence>
<comment type="catalytic activity">
    <reaction evidence="12">
        <text>glutaryl-CoA + oxidized [electron-transfer flavoprotein] + 2 H(+) = (2E)-butenoyl-CoA + reduced [electron-transfer flavoprotein] + CO2</text>
        <dbReference type="Rhea" id="RHEA:13389"/>
        <dbReference type="Rhea" id="RHEA-COMP:10685"/>
        <dbReference type="Rhea" id="RHEA-COMP:10686"/>
        <dbReference type="ChEBI" id="CHEBI:15378"/>
        <dbReference type="ChEBI" id="CHEBI:16526"/>
        <dbReference type="ChEBI" id="CHEBI:57332"/>
        <dbReference type="ChEBI" id="CHEBI:57378"/>
        <dbReference type="ChEBI" id="CHEBI:57692"/>
        <dbReference type="ChEBI" id="CHEBI:58307"/>
        <dbReference type="EC" id="1.3.8.6"/>
    </reaction>
</comment>
<dbReference type="InterPro" id="IPR013786">
    <property type="entry name" value="AcylCoA_DH/ox_N"/>
</dbReference>
<proteinExistence type="inferred from homology"/>
<dbReference type="EMBL" id="SOZJ01000008">
    <property type="protein sequence ID" value="TGJ63542.1"/>
    <property type="molecule type" value="Genomic_DNA"/>
</dbReference>
<evidence type="ECO:0000313" key="17">
    <source>
        <dbReference type="EMBL" id="TGJ63542.1"/>
    </source>
</evidence>
<dbReference type="Gene3D" id="1.20.140.10">
    <property type="entry name" value="Butyryl-CoA Dehydrogenase, subunit A, domain 3"/>
    <property type="match status" value="1"/>
</dbReference>
<reference evidence="17 18" key="1">
    <citation type="submission" date="2019-03" db="EMBL/GenBank/DDBJ databases">
        <title>Nematode-trapping fungi genome.</title>
        <authorList>
            <person name="Vidal-Diez De Ulzurrun G."/>
        </authorList>
    </citation>
    <scope>NUCLEOTIDE SEQUENCE [LARGE SCALE GENOMIC DNA]</scope>
    <source>
        <strain evidence="17 18">TWF154</strain>
    </source>
</reference>
<feature type="domain" description="Acyl-CoA oxidase/dehydrogenase middle" evidence="15">
    <location>
        <begin position="166"/>
        <end position="262"/>
    </location>
</feature>
<protein>
    <recommendedName>
        <fullName evidence="11">glutaryl-CoA dehydrogenase (ETF)</fullName>
        <ecNumber evidence="11">1.3.8.6</ecNumber>
    </recommendedName>
</protein>
<evidence type="ECO:0000259" key="15">
    <source>
        <dbReference type="Pfam" id="PF02770"/>
    </source>
</evidence>
<evidence type="ECO:0000256" key="7">
    <source>
        <dbReference type="ARBA" id="ARBA00023002"/>
    </source>
</evidence>
<comment type="subcellular location">
    <subcellularLocation>
        <location evidence="2">Mitochondrion matrix</location>
    </subcellularLocation>
</comment>
<dbReference type="Gene3D" id="2.40.110.10">
    <property type="entry name" value="Butyryl-CoA Dehydrogenase, subunit A, domain 2"/>
    <property type="match status" value="1"/>
</dbReference>
<keyword evidence="5 13" id="KW-0274">FAD</keyword>
<evidence type="ECO:0000256" key="5">
    <source>
        <dbReference type="ARBA" id="ARBA00022827"/>
    </source>
</evidence>
<feature type="domain" description="Acyl-CoA dehydrogenase/oxidase N-terminal" evidence="16">
    <location>
        <begin position="52"/>
        <end position="161"/>
    </location>
</feature>
<dbReference type="Pfam" id="PF02771">
    <property type="entry name" value="Acyl-CoA_dh_N"/>
    <property type="match status" value="1"/>
</dbReference>
<evidence type="ECO:0000256" key="3">
    <source>
        <dbReference type="ARBA" id="ARBA00009347"/>
    </source>
</evidence>
<dbReference type="PANTHER" id="PTHR42807">
    <property type="entry name" value="GLUTARYL-COA DEHYDROGENASE, MITOCHONDRIAL"/>
    <property type="match status" value="1"/>
</dbReference>
<dbReference type="InterPro" id="IPR037069">
    <property type="entry name" value="AcylCoA_DH/ox_N_sf"/>
</dbReference>
<dbReference type="OrthoDB" id="435240at2759"/>
<keyword evidence="8" id="KW-0496">Mitochondrion</keyword>
<name>A0A7C8K5B5_ORBOL</name>
<evidence type="ECO:0000256" key="6">
    <source>
        <dbReference type="ARBA" id="ARBA00022946"/>
    </source>
</evidence>
<evidence type="ECO:0000256" key="12">
    <source>
        <dbReference type="ARBA" id="ARBA00049493"/>
    </source>
</evidence>
<dbReference type="GO" id="GO:0050660">
    <property type="term" value="F:flavin adenine dinucleotide binding"/>
    <property type="evidence" value="ECO:0007669"/>
    <property type="project" value="InterPro"/>
</dbReference>
<evidence type="ECO:0000256" key="1">
    <source>
        <dbReference type="ARBA" id="ARBA00001974"/>
    </source>
</evidence>
<organism evidence="17 18">
    <name type="scientific">Orbilia oligospora</name>
    <name type="common">Nematode-trapping fungus</name>
    <name type="synonym">Arthrobotrys oligospora</name>
    <dbReference type="NCBI Taxonomy" id="2813651"/>
    <lineage>
        <taxon>Eukaryota</taxon>
        <taxon>Fungi</taxon>
        <taxon>Dikarya</taxon>
        <taxon>Ascomycota</taxon>
        <taxon>Pezizomycotina</taxon>
        <taxon>Orbiliomycetes</taxon>
        <taxon>Orbiliales</taxon>
        <taxon>Orbiliaceae</taxon>
        <taxon>Orbilia</taxon>
    </lineage>
</organism>
<dbReference type="FunFam" id="1.20.140.10:FF:000006">
    <property type="entry name" value="Glutaryl-CoA dehydrogenase, mitochondrial"/>
    <property type="match status" value="1"/>
</dbReference>
<dbReference type="FunFam" id="1.10.540.10:FF:000003">
    <property type="entry name" value="glutaryl-CoA dehydrogenase, mitochondrial"/>
    <property type="match status" value="1"/>
</dbReference>
<evidence type="ECO:0000256" key="11">
    <source>
        <dbReference type="ARBA" id="ARBA00039033"/>
    </source>
</evidence>
<dbReference type="Gene3D" id="1.10.540.10">
    <property type="entry name" value="Acyl-CoA dehydrogenase/oxidase, N-terminal domain"/>
    <property type="match status" value="1"/>
</dbReference>
<keyword evidence="6" id="KW-0809">Transit peptide</keyword>
<evidence type="ECO:0000256" key="4">
    <source>
        <dbReference type="ARBA" id="ARBA00022630"/>
    </source>
</evidence>
<dbReference type="GO" id="GO:0033539">
    <property type="term" value="P:fatty acid beta-oxidation using acyl-CoA dehydrogenase"/>
    <property type="evidence" value="ECO:0007669"/>
    <property type="project" value="TreeGrafter"/>
</dbReference>
<keyword evidence="4 13" id="KW-0285">Flavoprotein</keyword>
<dbReference type="GO" id="GO:0000062">
    <property type="term" value="F:fatty-acyl-CoA binding"/>
    <property type="evidence" value="ECO:0007669"/>
    <property type="project" value="TreeGrafter"/>
</dbReference>
<comment type="pathway">
    <text evidence="10">Amino-acid metabolism; tryptophan metabolism.</text>
</comment>
<dbReference type="InterPro" id="IPR052033">
    <property type="entry name" value="Glutaryl-CoA_DH_mitochondrial"/>
</dbReference>
<dbReference type="PANTHER" id="PTHR42807:SF1">
    <property type="entry name" value="GLUTARYL-COA DEHYDROGENASE, MITOCHONDRIAL"/>
    <property type="match status" value="1"/>
</dbReference>
<dbReference type="SUPFAM" id="SSF56645">
    <property type="entry name" value="Acyl-CoA dehydrogenase NM domain-like"/>
    <property type="match status" value="1"/>
</dbReference>
<dbReference type="InterPro" id="IPR009075">
    <property type="entry name" value="AcylCo_DH/oxidase_C"/>
</dbReference>
<dbReference type="GO" id="GO:0005743">
    <property type="term" value="C:mitochondrial inner membrane"/>
    <property type="evidence" value="ECO:0007669"/>
    <property type="project" value="TreeGrafter"/>
</dbReference>